<gene>
    <name evidence="2" type="ORF">NTEN_LOCUS17582</name>
</gene>
<reference evidence="2 3" key="1">
    <citation type="submission" date="2020-02" db="EMBL/GenBank/DDBJ databases">
        <authorList>
            <person name="Ferguson B K."/>
        </authorList>
    </citation>
    <scope>NUCLEOTIDE SEQUENCE [LARGE SCALE GENOMIC DNA]</scope>
</reference>
<accession>A0A6H5HAV3</accession>
<evidence type="ECO:0000313" key="3">
    <source>
        <dbReference type="Proteomes" id="UP000479000"/>
    </source>
</evidence>
<dbReference type="EMBL" id="CADCXU010025657">
    <property type="protein sequence ID" value="CAB0012891.1"/>
    <property type="molecule type" value="Genomic_DNA"/>
</dbReference>
<feature type="region of interest" description="Disordered" evidence="1">
    <location>
        <begin position="233"/>
        <end position="255"/>
    </location>
</feature>
<protein>
    <submittedName>
        <fullName evidence="2">Uncharacterized protein</fullName>
    </submittedName>
</protein>
<organism evidence="2 3">
    <name type="scientific">Nesidiocoris tenuis</name>
    <dbReference type="NCBI Taxonomy" id="355587"/>
    <lineage>
        <taxon>Eukaryota</taxon>
        <taxon>Metazoa</taxon>
        <taxon>Ecdysozoa</taxon>
        <taxon>Arthropoda</taxon>
        <taxon>Hexapoda</taxon>
        <taxon>Insecta</taxon>
        <taxon>Pterygota</taxon>
        <taxon>Neoptera</taxon>
        <taxon>Paraneoptera</taxon>
        <taxon>Hemiptera</taxon>
        <taxon>Heteroptera</taxon>
        <taxon>Panheteroptera</taxon>
        <taxon>Cimicomorpha</taxon>
        <taxon>Miridae</taxon>
        <taxon>Dicyphina</taxon>
        <taxon>Nesidiocoris</taxon>
    </lineage>
</organism>
<evidence type="ECO:0000256" key="1">
    <source>
        <dbReference type="SAM" id="MobiDB-lite"/>
    </source>
</evidence>
<name>A0A6H5HAV3_9HEMI</name>
<sequence length="255" mass="28498">MEPTVRKSDTSYRNCRIASTKALKKAVTSCGKCENLFETENPQFDERAEPSTEVLMNKVNSILDEIIAKTFTARFAIEKCIEFQKKSQTSKCRNSRSDSELGSYGTTPFPKFASPAFLCTPCCCRLVVNDRVFLSLTTQTRAPPPSTSPTILKNWKLKRTRWRSHRLRLSLHGESLEPKRGSQRSQKRALVFGLQATAGSTEPPGCAALSRPDYLTPVWPVVPPGHVCCEREALSQSDTRSPLLDTPTDGSKRRL</sequence>
<evidence type="ECO:0000313" key="2">
    <source>
        <dbReference type="EMBL" id="CAB0012891.1"/>
    </source>
</evidence>
<proteinExistence type="predicted"/>
<dbReference type="Proteomes" id="UP000479000">
    <property type="component" value="Unassembled WGS sequence"/>
</dbReference>
<dbReference type="AlphaFoldDB" id="A0A6H5HAV3"/>
<keyword evidence="3" id="KW-1185">Reference proteome</keyword>